<protein>
    <submittedName>
        <fullName evidence="1">UGPA</fullName>
    </submittedName>
</protein>
<name>A0A0A9AP28_ARUDO</name>
<dbReference type="EMBL" id="GBRH01246307">
    <property type="protein sequence ID" value="JAD51588.1"/>
    <property type="molecule type" value="Transcribed_RNA"/>
</dbReference>
<accession>A0A0A9AP28</accession>
<organism evidence="1">
    <name type="scientific">Arundo donax</name>
    <name type="common">Giant reed</name>
    <name type="synonym">Donax arundinaceus</name>
    <dbReference type="NCBI Taxonomy" id="35708"/>
    <lineage>
        <taxon>Eukaryota</taxon>
        <taxon>Viridiplantae</taxon>
        <taxon>Streptophyta</taxon>
        <taxon>Embryophyta</taxon>
        <taxon>Tracheophyta</taxon>
        <taxon>Spermatophyta</taxon>
        <taxon>Magnoliopsida</taxon>
        <taxon>Liliopsida</taxon>
        <taxon>Poales</taxon>
        <taxon>Poaceae</taxon>
        <taxon>PACMAD clade</taxon>
        <taxon>Arundinoideae</taxon>
        <taxon>Arundineae</taxon>
        <taxon>Arundo</taxon>
    </lineage>
</organism>
<reference evidence="1" key="1">
    <citation type="submission" date="2014-09" db="EMBL/GenBank/DDBJ databases">
        <authorList>
            <person name="Magalhaes I.L.F."/>
            <person name="Oliveira U."/>
            <person name="Santos F.R."/>
            <person name="Vidigal T.H.D.A."/>
            <person name="Brescovit A.D."/>
            <person name="Santos A.J."/>
        </authorList>
    </citation>
    <scope>NUCLEOTIDE SEQUENCE</scope>
    <source>
        <tissue evidence="1">Shoot tissue taken approximately 20 cm above the soil surface</tissue>
    </source>
</reference>
<reference evidence="1" key="2">
    <citation type="journal article" date="2015" name="Data Brief">
        <title>Shoot transcriptome of the giant reed, Arundo donax.</title>
        <authorList>
            <person name="Barrero R.A."/>
            <person name="Guerrero F.D."/>
            <person name="Moolhuijzen P."/>
            <person name="Goolsby J.A."/>
            <person name="Tidwell J."/>
            <person name="Bellgard S.E."/>
            <person name="Bellgard M.I."/>
        </authorList>
    </citation>
    <scope>NUCLEOTIDE SEQUENCE</scope>
    <source>
        <tissue evidence="1">Shoot tissue taken approximately 20 cm above the soil surface</tissue>
    </source>
</reference>
<sequence>MTDLGPVQPMVVPRPPLSLSTTSLSSSFFVASRSSGGGERASYGTTTSSVGVWILLHSICSASPLR</sequence>
<proteinExistence type="predicted"/>
<dbReference type="AlphaFoldDB" id="A0A0A9AP28"/>
<evidence type="ECO:0000313" key="1">
    <source>
        <dbReference type="EMBL" id="JAD51588.1"/>
    </source>
</evidence>